<comment type="subcellular location">
    <subcellularLocation>
        <location evidence="2 19">Cell membrane</location>
        <topology evidence="2 19">Multi-pass membrane protein</topology>
    </subcellularLocation>
</comment>
<keyword evidence="21" id="KW-1185">Reference proteome</keyword>
<dbReference type="Proteomes" id="UP001295463">
    <property type="component" value="Chromosome"/>
</dbReference>
<comment type="catalytic activity">
    <reaction evidence="17 19">
        <text>alpha-ribazole + adenosylcob(III)inamide-GDP = adenosylcob(III)alamin + GMP + H(+)</text>
        <dbReference type="Rhea" id="RHEA:16049"/>
        <dbReference type="ChEBI" id="CHEBI:10329"/>
        <dbReference type="ChEBI" id="CHEBI:15378"/>
        <dbReference type="ChEBI" id="CHEBI:18408"/>
        <dbReference type="ChEBI" id="CHEBI:58115"/>
        <dbReference type="ChEBI" id="CHEBI:60487"/>
        <dbReference type="EC" id="2.7.8.26"/>
    </reaction>
</comment>
<dbReference type="HAMAP" id="MF_00719">
    <property type="entry name" value="CobS"/>
    <property type="match status" value="1"/>
</dbReference>
<keyword evidence="11 19" id="KW-0460">Magnesium</keyword>
<comment type="cofactor">
    <cofactor evidence="1 19">
        <name>Mg(2+)</name>
        <dbReference type="ChEBI" id="CHEBI:18420"/>
    </cofactor>
</comment>
<dbReference type="PANTHER" id="PTHR34148">
    <property type="entry name" value="ADENOSYLCOBINAMIDE-GDP RIBAZOLETRANSFERASE"/>
    <property type="match status" value="1"/>
</dbReference>
<evidence type="ECO:0000313" key="21">
    <source>
        <dbReference type="Proteomes" id="UP001295463"/>
    </source>
</evidence>
<keyword evidence="9 19" id="KW-0808">Transferase</keyword>
<sequence>MGHYLTALRFLTILPLPAGSRFESGDLGRSTAWFPLAGLTLGALLLLADQVLSPLFPRHLTDALLIALLAVLTGALHLDGLADVCDGLAARGSTERFLAVMKDSRVGAVGVVGLVTGIGLKYAALLAVSAGMRWQALLLVPALARFSMVLVMAGAASARHDGLGAAFVAGIGRTQLLLASFTVLPLCWFIAGPRGMVALLVVCLWGTAVRGYFSQRLGGITGDIVGFGGETAEVACLLCLAAAF</sequence>
<dbReference type="GO" id="GO:0051073">
    <property type="term" value="F:adenosylcobinamide-GDP ribazoletransferase activity"/>
    <property type="evidence" value="ECO:0007669"/>
    <property type="project" value="UniProtKB-EC"/>
</dbReference>
<evidence type="ECO:0000256" key="19">
    <source>
        <dbReference type="HAMAP-Rule" id="MF_00719"/>
    </source>
</evidence>
<feature type="transmembrane region" description="Helical" evidence="19">
    <location>
        <begin position="60"/>
        <end position="78"/>
    </location>
</feature>
<keyword evidence="7 19" id="KW-1003">Cell membrane</keyword>
<evidence type="ECO:0000256" key="2">
    <source>
        <dbReference type="ARBA" id="ARBA00004651"/>
    </source>
</evidence>
<comment type="function">
    <text evidence="14 19">Joins adenosylcobinamide-GDP and alpha-ribazole to generate adenosylcobalamin (Ado-cobalamin). Also synthesizes adenosylcobalamin 5'-phosphate from adenosylcobinamide-GDP and alpha-ribazole 5'-phosphate.</text>
</comment>
<keyword evidence="12 19" id="KW-1133">Transmembrane helix</keyword>
<keyword evidence="8 19" id="KW-0169">Cobalamin biosynthesis</keyword>
<reference evidence="20 21" key="1">
    <citation type="submission" date="2022-03" db="EMBL/GenBank/DDBJ databases">
        <authorList>
            <person name="Koch H."/>
        </authorList>
    </citation>
    <scope>NUCLEOTIDE SEQUENCE [LARGE SCALE GENOMIC DNA]</scope>
    <source>
        <strain evidence="20 21">G1</strain>
    </source>
</reference>
<keyword evidence="13 19" id="KW-0472">Membrane</keyword>
<protein>
    <recommendedName>
        <fullName evidence="6 19">Adenosylcobinamide-GDP ribazoletransferase</fullName>
        <ecNumber evidence="5 19">2.7.8.26</ecNumber>
    </recommendedName>
    <alternativeName>
        <fullName evidence="16 19">Cobalamin synthase</fullName>
    </alternativeName>
    <alternativeName>
        <fullName evidence="15 19">Cobalamin-5'-phosphate synthase</fullName>
    </alternativeName>
</protein>
<evidence type="ECO:0000256" key="15">
    <source>
        <dbReference type="ARBA" id="ARBA00032605"/>
    </source>
</evidence>
<evidence type="ECO:0000256" key="9">
    <source>
        <dbReference type="ARBA" id="ARBA00022679"/>
    </source>
</evidence>
<evidence type="ECO:0000256" key="10">
    <source>
        <dbReference type="ARBA" id="ARBA00022692"/>
    </source>
</evidence>
<dbReference type="EMBL" id="OW150024">
    <property type="protein sequence ID" value="CAH2030388.1"/>
    <property type="molecule type" value="Genomic_DNA"/>
</dbReference>
<comment type="similarity">
    <text evidence="4 19">Belongs to the CobS family.</text>
</comment>
<evidence type="ECO:0000256" key="6">
    <source>
        <dbReference type="ARBA" id="ARBA00015850"/>
    </source>
</evidence>
<keyword evidence="10 19" id="KW-0812">Transmembrane</keyword>
<evidence type="ECO:0000256" key="17">
    <source>
        <dbReference type="ARBA" id="ARBA00048623"/>
    </source>
</evidence>
<evidence type="ECO:0000256" key="7">
    <source>
        <dbReference type="ARBA" id="ARBA00022475"/>
    </source>
</evidence>
<accession>A0ABM9D7L0</accession>
<evidence type="ECO:0000256" key="14">
    <source>
        <dbReference type="ARBA" id="ARBA00025228"/>
    </source>
</evidence>
<dbReference type="InterPro" id="IPR003805">
    <property type="entry name" value="CobS"/>
</dbReference>
<feature type="transmembrane region" description="Helical" evidence="19">
    <location>
        <begin position="31"/>
        <end position="48"/>
    </location>
</feature>
<feature type="transmembrane region" description="Helical" evidence="19">
    <location>
        <begin position="106"/>
        <end position="124"/>
    </location>
</feature>
<gene>
    <name evidence="19 20" type="primary">cobS</name>
    <name evidence="20" type="ORF">GEAMG1_0571</name>
</gene>
<dbReference type="PANTHER" id="PTHR34148:SF1">
    <property type="entry name" value="ADENOSYLCOBINAMIDE-GDP RIBAZOLETRANSFERASE"/>
    <property type="match status" value="1"/>
</dbReference>
<evidence type="ECO:0000256" key="18">
    <source>
        <dbReference type="ARBA" id="ARBA00049504"/>
    </source>
</evidence>
<evidence type="ECO:0000256" key="1">
    <source>
        <dbReference type="ARBA" id="ARBA00001946"/>
    </source>
</evidence>
<evidence type="ECO:0000256" key="11">
    <source>
        <dbReference type="ARBA" id="ARBA00022842"/>
    </source>
</evidence>
<comment type="pathway">
    <text evidence="3 19">Cofactor biosynthesis; adenosylcobalamin biosynthesis; adenosylcobalamin from cob(II)yrinate a,c-diamide: step 7/7.</text>
</comment>
<comment type="catalytic activity">
    <reaction evidence="18 19">
        <text>alpha-ribazole 5'-phosphate + adenosylcob(III)inamide-GDP = adenosylcob(III)alamin 5'-phosphate + GMP + H(+)</text>
        <dbReference type="Rhea" id="RHEA:23560"/>
        <dbReference type="ChEBI" id="CHEBI:15378"/>
        <dbReference type="ChEBI" id="CHEBI:57918"/>
        <dbReference type="ChEBI" id="CHEBI:58115"/>
        <dbReference type="ChEBI" id="CHEBI:60487"/>
        <dbReference type="ChEBI" id="CHEBI:60493"/>
        <dbReference type="EC" id="2.7.8.26"/>
    </reaction>
</comment>
<evidence type="ECO:0000256" key="3">
    <source>
        <dbReference type="ARBA" id="ARBA00004663"/>
    </source>
</evidence>
<organism evidence="20 21">
    <name type="scientific">Trichlorobacter ammonificans</name>
    <dbReference type="NCBI Taxonomy" id="2916410"/>
    <lineage>
        <taxon>Bacteria</taxon>
        <taxon>Pseudomonadati</taxon>
        <taxon>Thermodesulfobacteriota</taxon>
        <taxon>Desulfuromonadia</taxon>
        <taxon>Geobacterales</taxon>
        <taxon>Geobacteraceae</taxon>
        <taxon>Trichlorobacter</taxon>
    </lineage>
</organism>
<evidence type="ECO:0000256" key="13">
    <source>
        <dbReference type="ARBA" id="ARBA00023136"/>
    </source>
</evidence>
<feature type="transmembrane region" description="Helical" evidence="19">
    <location>
        <begin position="176"/>
        <end position="206"/>
    </location>
</feature>
<name>A0ABM9D7L0_9BACT</name>
<evidence type="ECO:0000256" key="8">
    <source>
        <dbReference type="ARBA" id="ARBA00022573"/>
    </source>
</evidence>
<dbReference type="NCBIfam" id="TIGR00317">
    <property type="entry name" value="cobS"/>
    <property type="match status" value="1"/>
</dbReference>
<dbReference type="Pfam" id="PF02654">
    <property type="entry name" value="CobS"/>
    <property type="match status" value="1"/>
</dbReference>
<dbReference type="RefSeq" id="WP_305731325.1">
    <property type="nucleotide sequence ID" value="NZ_OW150024.1"/>
</dbReference>
<evidence type="ECO:0000256" key="4">
    <source>
        <dbReference type="ARBA" id="ARBA00010561"/>
    </source>
</evidence>
<feature type="transmembrane region" description="Helical" evidence="19">
    <location>
        <begin position="136"/>
        <end position="156"/>
    </location>
</feature>
<dbReference type="EC" id="2.7.8.26" evidence="5 19"/>
<evidence type="ECO:0000256" key="5">
    <source>
        <dbReference type="ARBA" id="ARBA00013200"/>
    </source>
</evidence>
<proteinExistence type="inferred from homology"/>
<evidence type="ECO:0000256" key="12">
    <source>
        <dbReference type="ARBA" id="ARBA00022989"/>
    </source>
</evidence>
<evidence type="ECO:0000256" key="16">
    <source>
        <dbReference type="ARBA" id="ARBA00032853"/>
    </source>
</evidence>
<evidence type="ECO:0000313" key="20">
    <source>
        <dbReference type="EMBL" id="CAH2030388.1"/>
    </source>
</evidence>